<comment type="similarity">
    <text evidence="6">Belongs to the peptidase S26 family. IMP1 subfamily.</text>
</comment>
<dbReference type="InterPro" id="IPR036286">
    <property type="entry name" value="LexA/Signal_pep-like_sf"/>
</dbReference>
<dbReference type="GO" id="GO:0004252">
    <property type="term" value="F:serine-type endopeptidase activity"/>
    <property type="evidence" value="ECO:0007669"/>
    <property type="project" value="InterPro"/>
</dbReference>
<evidence type="ECO:0000256" key="2">
    <source>
        <dbReference type="ARBA" id="ARBA00022792"/>
    </source>
</evidence>
<name>A0A3B1AKL2_9ZZZZ</name>
<feature type="domain" description="Peptidase S26" evidence="7">
    <location>
        <begin position="15"/>
        <end position="160"/>
    </location>
</feature>
<dbReference type="InterPro" id="IPR019533">
    <property type="entry name" value="Peptidase_S26"/>
</dbReference>
<dbReference type="GO" id="GO:0009003">
    <property type="term" value="F:signal peptidase activity"/>
    <property type="evidence" value="ECO:0007669"/>
    <property type="project" value="UniProtKB-EC"/>
</dbReference>
<accession>A0A3B1AKL2</accession>
<keyword evidence="3 8" id="KW-0378">Hydrolase</keyword>
<dbReference type="AlphaFoldDB" id="A0A3B1AKL2"/>
<sequence length="177" mass="20126">MGEIFSTNPHDSLLYSLVSVSTVFKIVLITGQSMSPTLQNGERILAWTPFSRKQFKRGVIVTLSHIQTYTLNVQSNHYMNRIIIKQKQSELFIKRLIGLPGDTVIISVAELSQQTLLTVDSHARRCGSKLMWHVPNNHVFVRGDGIQSNDSIMWEPVPFSLLKQIVLCRFPSFKEIT</sequence>
<dbReference type="SUPFAM" id="SSF51306">
    <property type="entry name" value="LexA/Signal peptidase"/>
    <property type="match status" value="1"/>
</dbReference>
<evidence type="ECO:0000256" key="3">
    <source>
        <dbReference type="ARBA" id="ARBA00022801"/>
    </source>
</evidence>
<dbReference type="PANTHER" id="PTHR12383:SF16">
    <property type="entry name" value="MITOCHONDRIAL INNER MEMBRANE PROTEASE SUBUNIT 1"/>
    <property type="match status" value="1"/>
</dbReference>
<reference evidence="8" key="1">
    <citation type="submission" date="2018-06" db="EMBL/GenBank/DDBJ databases">
        <authorList>
            <person name="Zhirakovskaya E."/>
        </authorList>
    </citation>
    <scope>NUCLEOTIDE SEQUENCE</scope>
</reference>
<dbReference type="EMBL" id="UOFW01000164">
    <property type="protein sequence ID" value="VAX06476.1"/>
    <property type="molecule type" value="Genomic_DNA"/>
</dbReference>
<keyword evidence="4" id="KW-0496">Mitochondrion</keyword>
<gene>
    <name evidence="8" type="ORF">MNBD_ALPHA03-503</name>
</gene>
<dbReference type="EC" id="3.4.21.89" evidence="8"/>
<dbReference type="InterPro" id="IPR000223">
    <property type="entry name" value="Pept_S26A_signal_pept_1"/>
</dbReference>
<evidence type="ECO:0000256" key="6">
    <source>
        <dbReference type="ARBA" id="ARBA00038445"/>
    </source>
</evidence>
<dbReference type="GO" id="GO:0006627">
    <property type="term" value="P:protein processing involved in protein targeting to mitochondrion"/>
    <property type="evidence" value="ECO:0007669"/>
    <property type="project" value="TreeGrafter"/>
</dbReference>
<organism evidence="8">
    <name type="scientific">hydrothermal vent metagenome</name>
    <dbReference type="NCBI Taxonomy" id="652676"/>
    <lineage>
        <taxon>unclassified sequences</taxon>
        <taxon>metagenomes</taxon>
        <taxon>ecological metagenomes</taxon>
    </lineage>
</organism>
<comment type="subcellular location">
    <subcellularLocation>
        <location evidence="1">Mitochondrion inner membrane</location>
    </subcellularLocation>
</comment>
<evidence type="ECO:0000256" key="4">
    <source>
        <dbReference type="ARBA" id="ARBA00023128"/>
    </source>
</evidence>
<dbReference type="CDD" id="cd06462">
    <property type="entry name" value="Peptidase_S24_S26"/>
    <property type="match status" value="1"/>
</dbReference>
<dbReference type="GO" id="GO:0006465">
    <property type="term" value="P:signal peptide processing"/>
    <property type="evidence" value="ECO:0007669"/>
    <property type="project" value="InterPro"/>
</dbReference>
<evidence type="ECO:0000256" key="1">
    <source>
        <dbReference type="ARBA" id="ARBA00004273"/>
    </source>
</evidence>
<evidence type="ECO:0000259" key="7">
    <source>
        <dbReference type="Pfam" id="PF10502"/>
    </source>
</evidence>
<protein>
    <submittedName>
        <fullName evidence="8">Signal peptidase I</fullName>
        <ecNumber evidence="8">3.4.21.89</ecNumber>
    </submittedName>
</protein>
<evidence type="ECO:0000313" key="8">
    <source>
        <dbReference type="EMBL" id="VAX06476.1"/>
    </source>
</evidence>
<proteinExistence type="inferred from homology"/>
<dbReference type="InterPro" id="IPR052064">
    <property type="entry name" value="Mito_IMP1_subunit"/>
</dbReference>
<dbReference type="PANTHER" id="PTHR12383">
    <property type="entry name" value="PROTEASE FAMILY S26 MITOCHONDRIAL INNER MEMBRANE PROTEASE-RELATED"/>
    <property type="match status" value="1"/>
</dbReference>
<dbReference type="PRINTS" id="PR00727">
    <property type="entry name" value="LEADERPTASE"/>
</dbReference>
<dbReference type="Pfam" id="PF10502">
    <property type="entry name" value="Peptidase_S26"/>
    <property type="match status" value="1"/>
</dbReference>
<evidence type="ECO:0000256" key="5">
    <source>
        <dbReference type="ARBA" id="ARBA00023136"/>
    </source>
</evidence>
<keyword evidence="5" id="KW-0472">Membrane</keyword>
<dbReference type="NCBIfam" id="TIGR02227">
    <property type="entry name" value="sigpep_I_bact"/>
    <property type="match status" value="1"/>
</dbReference>
<dbReference type="Gene3D" id="2.10.109.10">
    <property type="entry name" value="Umud Fragment, subunit A"/>
    <property type="match status" value="1"/>
</dbReference>
<dbReference type="GO" id="GO:0042720">
    <property type="term" value="C:mitochondrial inner membrane peptidase complex"/>
    <property type="evidence" value="ECO:0007669"/>
    <property type="project" value="TreeGrafter"/>
</dbReference>
<keyword evidence="2" id="KW-0999">Mitochondrion inner membrane</keyword>